<reference evidence="2 3" key="1">
    <citation type="journal article" date="2013" name="BMC Genomics">
        <title>Reconstruction of the lipid metabolism for the microalga Monoraphidium neglectum from its genome sequence reveals characteristics suitable for biofuel production.</title>
        <authorList>
            <person name="Bogen C."/>
            <person name="Al-Dilaimi A."/>
            <person name="Albersmeier A."/>
            <person name="Wichmann J."/>
            <person name="Grundmann M."/>
            <person name="Rupp O."/>
            <person name="Lauersen K.J."/>
            <person name="Blifernez-Klassen O."/>
            <person name="Kalinowski J."/>
            <person name="Goesmann A."/>
            <person name="Mussgnug J.H."/>
            <person name="Kruse O."/>
        </authorList>
    </citation>
    <scope>NUCLEOTIDE SEQUENCE [LARGE SCALE GENOMIC DNA]</scope>
    <source>
        <strain evidence="2 3">SAG 48.87</strain>
    </source>
</reference>
<name>A0A0D2MQ87_9CHLO</name>
<dbReference type="RefSeq" id="XP_013901616.1">
    <property type="nucleotide sequence ID" value="XM_014046162.1"/>
</dbReference>
<sequence length="105" mass="11417">MEAFDVQESFTVQQVKEAAFTQWPTEGPLSKENPTTAADLRLLCAGKFLENSKTLKEYRKEMGDPEAGTIVTMHVLVRPAQAGKAASKQPEAEKKAKSGCACVIC</sequence>
<evidence type="ECO:0000259" key="1">
    <source>
        <dbReference type="Pfam" id="PF13881"/>
    </source>
</evidence>
<dbReference type="SUPFAM" id="SSF54236">
    <property type="entry name" value="Ubiquitin-like"/>
    <property type="match status" value="1"/>
</dbReference>
<dbReference type="OrthoDB" id="1043111at2759"/>
<proteinExistence type="predicted"/>
<feature type="domain" description="UBL3-like ubiquitin" evidence="1">
    <location>
        <begin position="4"/>
        <end position="100"/>
    </location>
</feature>
<protein>
    <submittedName>
        <fullName evidence="2">Membrane-anchored ubiquitin-fold protein 3</fullName>
    </submittedName>
</protein>
<dbReference type="Pfam" id="PF13881">
    <property type="entry name" value="Rad60-SLD_2"/>
    <property type="match status" value="1"/>
</dbReference>
<dbReference type="STRING" id="145388.A0A0D2MQ87"/>
<dbReference type="PANTHER" id="PTHR13169:SF0">
    <property type="entry name" value="UBIQUITIN-LIKE PROTEIN 3"/>
    <property type="match status" value="1"/>
</dbReference>
<organism evidence="2 3">
    <name type="scientific">Monoraphidium neglectum</name>
    <dbReference type="NCBI Taxonomy" id="145388"/>
    <lineage>
        <taxon>Eukaryota</taxon>
        <taxon>Viridiplantae</taxon>
        <taxon>Chlorophyta</taxon>
        <taxon>core chlorophytes</taxon>
        <taxon>Chlorophyceae</taxon>
        <taxon>CS clade</taxon>
        <taxon>Sphaeropleales</taxon>
        <taxon>Selenastraceae</taxon>
        <taxon>Monoraphidium</taxon>
    </lineage>
</organism>
<gene>
    <name evidence="2" type="ORF">MNEG_5359</name>
</gene>
<accession>A0A0D2MQ87</accession>
<dbReference type="InterPro" id="IPR040015">
    <property type="entry name" value="UBL3-like"/>
</dbReference>
<dbReference type="Gene3D" id="3.10.20.90">
    <property type="entry name" value="Phosphatidylinositol 3-kinase Catalytic Subunit, Chain A, domain 1"/>
    <property type="match status" value="1"/>
</dbReference>
<dbReference type="KEGG" id="mng:MNEG_5359"/>
<dbReference type="InterPro" id="IPR029071">
    <property type="entry name" value="Ubiquitin-like_domsf"/>
</dbReference>
<evidence type="ECO:0000313" key="2">
    <source>
        <dbReference type="EMBL" id="KIZ02597.1"/>
    </source>
</evidence>
<dbReference type="Proteomes" id="UP000054498">
    <property type="component" value="Unassembled WGS sequence"/>
</dbReference>
<dbReference type="PANTHER" id="PTHR13169">
    <property type="entry name" value="UBIQUITIN-LIKE PROTEIN 3 HCG-1 PROTEIN"/>
    <property type="match status" value="1"/>
</dbReference>
<dbReference type="InterPro" id="IPR039540">
    <property type="entry name" value="UBL3-like_ubiquitin_dom"/>
</dbReference>
<dbReference type="SMR" id="A0A0D2MQ87"/>
<keyword evidence="3" id="KW-1185">Reference proteome</keyword>
<dbReference type="AlphaFoldDB" id="A0A0D2MQ87"/>
<dbReference type="EMBL" id="KK101011">
    <property type="protein sequence ID" value="KIZ02597.1"/>
    <property type="molecule type" value="Genomic_DNA"/>
</dbReference>
<dbReference type="GeneID" id="25738236"/>
<evidence type="ECO:0000313" key="3">
    <source>
        <dbReference type="Proteomes" id="UP000054498"/>
    </source>
</evidence>